<dbReference type="GO" id="GO:0012505">
    <property type="term" value="C:endomembrane system"/>
    <property type="evidence" value="ECO:0007669"/>
    <property type="project" value="UniProtKB-SubCell"/>
</dbReference>
<evidence type="ECO:0000256" key="4">
    <source>
        <dbReference type="ARBA" id="ARBA00022989"/>
    </source>
</evidence>
<feature type="transmembrane region" description="Helical" evidence="6">
    <location>
        <begin position="160"/>
        <end position="182"/>
    </location>
</feature>
<feature type="transmembrane region" description="Helical" evidence="6">
    <location>
        <begin position="88"/>
        <end position="112"/>
    </location>
</feature>
<dbReference type="PANTHER" id="PTHR23510:SF3">
    <property type="entry name" value="MAJOR FACILITATOR SUPERFAMILY DOMAIN-CONTAINING PROTEIN 8"/>
    <property type="match status" value="1"/>
</dbReference>
<sequence>MYKAPALLSAVFNICGALLMYFVFDEKYAGLKEDNQLSLASIPLPPANLIAVVICIITRFTQLSVSTNIETLSSAYSMLMFDLSAPEAVSINSVAQAVQGIIAVLILLPFLFSDIDPLARTSAFDTDARKIKVTDLRADAMRIDSRGLRLCPRWTFGCTMLHWCVVFEMAFAIGDVVLSTLFSKVIAPRRQGTMQGIFQMSGAVARISEPVILKRLPTNFSARNEV</sequence>
<dbReference type="SUPFAM" id="SSF103473">
    <property type="entry name" value="MFS general substrate transporter"/>
    <property type="match status" value="1"/>
</dbReference>
<evidence type="ECO:0000313" key="8">
    <source>
        <dbReference type="Proteomes" id="UP000054047"/>
    </source>
</evidence>
<dbReference type="InterPro" id="IPR036259">
    <property type="entry name" value="MFS_trans_sf"/>
</dbReference>
<dbReference type="Proteomes" id="UP000054047">
    <property type="component" value="Unassembled WGS sequence"/>
</dbReference>
<protein>
    <submittedName>
        <fullName evidence="7">Uncharacterized protein</fullName>
    </submittedName>
</protein>
<dbReference type="PANTHER" id="PTHR23510">
    <property type="entry name" value="INNER MEMBRANE TRANSPORT PROTEIN YAJR"/>
    <property type="match status" value="1"/>
</dbReference>
<comment type="subcellular location">
    <subcellularLocation>
        <location evidence="1">Endomembrane system</location>
        <topology evidence="1">Multi-pass membrane protein</topology>
    </subcellularLocation>
</comment>
<evidence type="ECO:0000256" key="3">
    <source>
        <dbReference type="ARBA" id="ARBA00022692"/>
    </source>
</evidence>
<organism evidence="7 8">
    <name type="scientific">Ancylostoma duodenale</name>
    <dbReference type="NCBI Taxonomy" id="51022"/>
    <lineage>
        <taxon>Eukaryota</taxon>
        <taxon>Metazoa</taxon>
        <taxon>Ecdysozoa</taxon>
        <taxon>Nematoda</taxon>
        <taxon>Chromadorea</taxon>
        <taxon>Rhabditida</taxon>
        <taxon>Rhabditina</taxon>
        <taxon>Rhabditomorpha</taxon>
        <taxon>Strongyloidea</taxon>
        <taxon>Ancylostomatidae</taxon>
        <taxon>Ancylostomatinae</taxon>
        <taxon>Ancylostoma</taxon>
    </lineage>
</organism>
<accession>A0A0C2GXD5</accession>
<evidence type="ECO:0000313" key="7">
    <source>
        <dbReference type="EMBL" id="KIH66190.1"/>
    </source>
</evidence>
<keyword evidence="3 6" id="KW-0812">Transmembrane</keyword>
<keyword evidence="2" id="KW-0813">Transport</keyword>
<name>A0A0C2GXD5_9BILA</name>
<proteinExistence type="predicted"/>
<evidence type="ECO:0000256" key="1">
    <source>
        <dbReference type="ARBA" id="ARBA00004127"/>
    </source>
</evidence>
<dbReference type="OrthoDB" id="370281at2759"/>
<evidence type="ECO:0000256" key="2">
    <source>
        <dbReference type="ARBA" id="ARBA00022448"/>
    </source>
</evidence>
<dbReference type="GO" id="GO:0005765">
    <property type="term" value="C:lysosomal membrane"/>
    <property type="evidence" value="ECO:0007669"/>
    <property type="project" value="TreeGrafter"/>
</dbReference>
<evidence type="ECO:0000256" key="6">
    <source>
        <dbReference type="SAM" id="Phobius"/>
    </source>
</evidence>
<dbReference type="Gene3D" id="1.20.1250.20">
    <property type="entry name" value="MFS general substrate transporter like domains"/>
    <property type="match status" value="1"/>
</dbReference>
<reference evidence="7 8" key="1">
    <citation type="submission" date="2013-12" db="EMBL/GenBank/DDBJ databases">
        <title>Draft genome of the parsitic nematode Ancylostoma duodenale.</title>
        <authorList>
            <person name="Mitreva M."/>
        </authorList>
    </citation>
    <scope>NUCLEOTIDE SEQUENCE [LARGE SCALE GENOMIC DNA]</scope>
    <source>
        <strain evidence="7 8">Zhejiang</strain>
    </source>
</reference>
<gene>
    <name evidence="7" type="ORF">ANCDUO_03479</name>
</gene>
<dbReference type="InterPro" id="IPR051068">
    <property type="entry name" value="MFS_Domain-Containing_Protein"/>
</dbReference>
<feature type="transmembrane region" description="Helical" evidence="6">
    <location>
        <begin position="6"/>
        <end position="24"/>
    </location>
</feature>
<dbReference type="EMBL" id="KN727225">
    <property type="protein sequence ID" value="KIH66190.1"/>
    <property type="molecule type" value="Genomic_DNA"/>
</dbReference>
<keyword evidence="5 6" id="KW-0472">Membrane</keyword>
<dbReference type="AlphaFoldDB" id="A0A0C2GXD5"/>
<evidence type="ECO:0000256" key="5">
    <source>
        <dbReference type="ARBA" id="ARBA00023136"/>
    </source>
</evidence>
<keyword evidence="8" id="KW-1185">Reference proteome</keyword>
<keyword evidence="4 6" id="KW-1133">Transmembrane helix</keyword>